<keyword evidence="1" id="KW-0472">Membrane</keyword>
<dbReference type="RefSeq" id="WP_089901501.1">
    <property type="nucleotide sequence ID" value="NZ_FOJG01000002.1"/>
</dbReference>
<gene>
    <name evidence="4" type="ORF">SAMN04488122_5820</name>
</gene>
<evidence type="ECO:0000259" key="3">
    <source>
        <dbReference type="Pfam" id="PF16344"/>
    </source>
</evidence>
<dbReference type="EMBL" id="FOJG01000002">
    <property type="protein sequence ID" value="SEW53982.1"/>
    <property type="molecule type" value="Genomic_DNA"/>
</dbReference>
<keyword evidence="5" id="KW-1185">Reference proteome</keyword>
<dbReference type="STRING" id="29529.SAMN04488122_5820"/>
<dbReference type="Gene3D" id="2.60.120.1440">
    <property type="match status" value="1"/>
</dbReference>
<evidence type="ECO:0000313" key="4">
    <source>
        <dbReference type="EMBL" id="SEW53982.1"/>
    </source>
</evidence>
<sequence length="354" mass="39577">MSQYEFDDLLEKYLSGHCSPQEEKLVLAWYRSFIGETEINISAEEKQRIESRIWSNVTATVTSEEGEMMEVELETPVVRMWPRRIARMAIAGCLVLVSAGAWYWMAHRAGAVPKELFTQEPIPGGYVSVYNQENVAREVALSDGSQVKLESGSVIYYPPAFQGATREVYLSGNAFFDIAHDASRHFIVHTSEGVLAEVLGTSFYVSHDKATHKIEVAVVTGKVSVYERRKKNDTIFSASANSIIITPNQKVTYKTENNQFTTSLVDDPKPVTAPEQATTFDFEDASLDKVLKALEETYAISIETTDNGRFGHCHFTGDITKQDLYEKLDIICQSVQASYEVKGTTIYIKGKGCN</sequence>
<keyword evidence="1" id="KW-0812">Transmembrane</keyword>
<dbReference type="PIRSF" id="PIRSF018266">
    <property type="entry name" value="FecR"/>
    <property type="match status" value="1"/>
</dbReference>
<keyword evidence="1" id="KW-1133">Transmembrane helix</keyword>
<dbReference type="OrthoDB" id="645173at2"/>
<evidence type="ECO:0000313" key="5">
    <source>
        <dbReference type="Proteomes" id="UP000199310"/>
    </source>
</evidence>
<dbReference type="PANTHER" id="PTHR30273">
    <property type="entry name" value="PERIPLASMIC SIGNAL SENSOR AND SIGMA FACTOR ACTIVATOR FECR-RELATED"/>
    <property type="match status" value="1"/>
</dbReference>
<dbReference type="Pfam" id="PF04773">
    <property type="entry name" value="FecR"/>
    <property type="match status" value="1"/>
</dbReference>
<feature type="transmembrane region" description="Helical" evidence="1">
    <location>
        <begin position="85"/>
        <end position="105"/>
    </location>
</feature>
<feature type="domain" description="Protein FecR C-terminal" evidence="3">
    <location>
        <begin position="280"/>
        <end position="348"/>
    </location>
</feature>
<protein>
    <submittedName>
        <fullName evidence="4">Ferric-dicitrate binding protein FerR, regulates iron transport through sigma-19</fullName>
    </submittedName>
</protein>
<accession>A0A1I0SBC4</accession>
<dbReference type="AlphaFoldDB" id="A0A1I0SBC4"/>
<feature type="domain" description="FecR protein" evidence="2">
    <location>
        <begin position="133"/>
        <end position="223"/>
    </location>
</feature>
<proteinExistence type="predicted"/>
<dbReference type="Gene3D" id="3.55.50.30">
    <property type="match status" value="1"/>
</dbReference>
<dbReference type="Pfam" id="PF16344">
    <property type="entry name" value="FecR_C"/>
    <property type="match status" value="1"/>
</dbReference>
<organism evidence="4 5">
    <name type="scientific">Chitinophaga arvensicola</name>
    <dbReference type="NCBI Taxonomy" id="29529"/>
    <lineage>
        <taxon>Bacteria</taxon>
        <taxon>Pseudomonadati</taxon>
        <taxon>Bacteroidota</taxon>
        <taxon>Chitinophagia</taxon>
        <taxon>Chitinophagales</taxon>
        <taxon>Chitinophagaceae</taxon>
        <taxon>Chitinophaga</taxon>
    </lineage>
</organism>
<name>A0A1I0SBC4_9BACT</name>
<evidence type="ECO:0000256" key="1">
    <source>
        <dbReference type="SAM" id="Phobius"/>
    </source>
</evidence>
<dbReference type="InterPro" id="IPR032508">
    <property type="entry name" value="FecR_C"/>
</dbReference>
<dbReference type="InterPro" id="IPR006860">
    <property type="entry name" value="FecR"/>
</dbReference>
<dbReference type="Proteomes" id="UP000199310">
    <property type="component" value="Unassembled WGS sequence"/>
</dbReference>
<dbReference type="PANTHER" id="PTHR30273:SF2">
    <property type="entry name" value="PROTEIN FECR"/>
    <property type="match status" value="1"/>
</dbReference>
<dbReference type="GO" id="GO:0016989">
    <property type="term" value="F:sigma factor antagonist activity"/>
    <property type="evidence" value="ECO:0007669"/>
    <property type="project" value="TreeGrafter"/>
</dbReference>
<dbReference type="InterPro" id="IPR012373">
    <property type="entry name" value="Ferrdict_sens_TM"/>
</dbReference>
<evidence type="ECO:0000259" key="2">
    <source>
        <dbReference type="Pfam" id="PF04773"/>
    </source>
</evidence>
<reference evidence="5" key="1">
    <citation type="submission" date="2016-10" db="EMBL/GenBank/DDBJ databases">
        <authorList>
            <person name="Varghese N."/>
            <person name="Submissions S."/>
        </authorList>
    </citation>
    <scope>NUCLEOTIDE SEQUENCE [LARGE SCALE GENOMIC DNA]</scope>
    <source>
        <strain evidence="5">DSM 3695</strain>
    </source>
</reference>